<accession>A0ABU1LPR3</accession>
<feature type="transmembrane region" description="Helical" evidence="1">
    <location>
        <begin position="279"/>
        <end position="298"/>
    </location>
</feature>
<gene>
    <name evidence="3" type="ORF">J2804_002102</name>
</gene>
<dbReference type="PANTHER" id="PTHR23028">
    <property type="entry name" value="ACETYLTRANSFERASE"/>
    <property type="match status" value="1"/>
</dbReference>
<feature type="transmembrane region" description="Helical" evidence="1">
    <location>
        <begin position="208"/>
        <end position="227"/>
    </location>
</feature>
<sequence length="384" mass="42175">MKTGRLARFSFQRANVRSATGKIRIMTLDQLLRRGNNNADLLRLIAAAAVIWGHGYRLVPVPGVDDPIQNLLGFDYSGSLAVKFFFFLSGILVTNSWLSKPSAIRFASARVFRIFPLLIVASVATIVVMGPALTSLSTSDYFRHRAELVHVLLHPYNEYLLPGVFDHALYPHANGSIWTIKYELMLYALLLGAGMCGLFRYKPIAAAVLVTVIAVCLIRPESITAIGLSNVNAGGRLPAFFAFGALLALYKDRVRIDGRLCIGVALIAFAVRHGPAFEYAFCLAFLMTALWVMSLRVVKAIRLPGDFSYGVYVFGWPIQNTFANLFPKSGIHGNQAMTFVCALLLAVLSWFLLEKPCIALGHKIPAFFQRKNSAADAESGKALV</sequence>
<evidence type="ECO:0000313" key="3">
    <source>
        <dbReference type="EMBL" id="MDR6408709.1"/>
    </source>
</evidence>
<keyword evidence="1" id="KW-0812">Transmembrane</keyword>
<feature type="transmembrane region" description="Helical" evidence="1">
    <location>
        <begin position="111"/>
        <end position="133"/>
    </location>
</feature>
<dbReference type="InterPro" id="IPR002656">
    <property type="entry name" value="Acyl_transf_3_dom"/>
</dbReference>
<proteinExistence type="predicted"/>
<dbReference type="InterPro" id="IPR050879">
    <property type="entry name" value="Acyltransferase_3"/>
</dbReference>
<keyword evidence="1" id="KW-1133">Transmembrane helix</keyword>
<feature type="transmembrane region" description="Helical" evidence="1">
    <location>
        <begin position="336"/>
        <end position="353"/>
    </location>
</feature>
<dbReference type="EMBL" id="JAVDRP010000003">
    <property type="protein sequence ID" value="MDR6408709.1"/>
    <property type="molecule type" value="Genomic_DNA"/>
</dbReference>
<evidence type="ECO:0000259" key="2">
    <source>
        <dbReference type="Pfam" id="PF01757"/>
    </source>
</evidence>
<feature type="transmembrane region" description="Helical" evidence="1">
    <location>
        <begin position="184"/>
        <end position="201"/>
    </location>
</feature>
<evidence type="ECO:0000256" key="1">
    <source>
        <dbReference type="SAM" id="Phobius"/>
    </source>
</evidence>
<feature type="transmembrane region" description="Helical" evidence="1">
    <location>
        <begin position="233"/>
        <end position="250"/>
    </location>
</feature>
<organism evidence="3 4">
    <name type="scientific">Paraburkholderia terricola</name>
    <dbReference type="NCBI Taxonomy" id="169427"/>
    <lineage>
        <taxon>Bacteria</taxon>
        <taxon>Pseudomonadati</taxon>
        <taxon>Pseudomonadota</taxon>
        <taxon>Betaproteobacteria</taxon>
        <taxon>Burkholderiales</taxon>
        <taxon>Burkholderiaceae</taxon>
        <taxon>Paraburkholderia</taxon>
    </lineage>
</organism>
<name>A0ABU1LPR3_9BURK</name>
<protein>
    <submittedName>
        <fullName evidence="3">Peptidoglycan/LPS O-acetylase OafA/YrhL</fullName>
    </submittedName>
</protein>
<dbReference type="RefSeq" id="WP_310120016.1">
    <property type="nucleotide sequence ID" value="NZ_JAVDRP010000003.1"/>
</dbReference>
<comment type="caution">
    <text evidence="3">The sequence shown here is derived from an EMBL/GenBank/DDBJ whole genome shotgun (WGS) entry which is preliminary data.</text>
</comment>
<keyword evidence="4" id="KW-1185">Reference proteome</keyword>
<feature type="transmembrane region" description="Helical" evidence="1">
    <location>
        <begin position="41"/>
        <end position="59"/>
    </location>
</feature>
<dbReference type="PANTHER" id="PTHR23028:SF53">
    <property type="entry name" value="ACYL_TRANSF_3 DOMAIN-CONTAINING PROTEIN"/>
    <property type="match status" value="1"/>
</dbReference>
<reference evidence="3 4" key="1">
    <citation type="submission" date="2023-07" db="EMBL/GenBank/DDBJ databases">
        <title>Sorghum-associated microbial communities from plants grown in Nebraska, USA.</title>
        <authorList>
            <person name="Schachtman D."/>
        </authorList>
    </citation>
    <scope>NUCLEOTIDE SEQUENCE [LARGE SCALE GENOMIC DNA]</scope>
    <source>
        <strain evidence="3 4">DS1316</strain>
    </source>
</reference>
<evidence type="ECO:0000313" key="4">
    <source>
        <dbReference type="Proteomes" id="UP001264340"/>
    </source>
</evidence>
<dbReference type="Proteomes" id="UP001264340">
    <property type="component" value="Unassembled WGS sequence"/>
</dbReference>
<feature type="domain" description="Acyltransferase 3" evidence="2">
    <location>
        <begin position="38"/>
        <end position="353"/>
    </location>
</feature>
<keyword evidence="1" id="KW-0472">Membrane</keyword>
<dbReference type="Pfam" id="PF01757">
    <property type="entry name" value="Acyl_transf_3"/>
    <property type="match status" value="1"/>
</dbReference>
<feature type="transmembrane region" description="Helical" evidence="1">
    <location>
        <begin position="79"/>
        <end position="99"/>
    </location>
</feature>